<gene>
    <name evidence="2" type="ORF">VL15_34155</name>
</gene>
<reference evidence="2 3" key="1">
    <citation type="submission" date="2015-05" db="EMBL/GenBank/DDBJ databases">
        <title>Draft genome of Burkholderia cepacia LK29.</title>
        <authorList>
            <person name="Chan X.Y."/>
        </authorList>
    </citation>
    <scope>NUCLEOTIDE SEQUENCE [LARGE SCALE GENOMIC DNA]</scope>
    <source>
        <strain evidence="2 3">LK29</strain>
    </source>
</reference>
<evidence type="ECO:0000313" key="3">
    <source>
        <dbReference type="Proteomes" id="UP000036338"/>
    </source>
</evidence>
<proteinExistence type="predicted"/>
<protein>
    <submittedName>
        <fullName evidence="2">Uncharacterized protein</fullName>
    </submittedName>
</protein>
<accession>A0A0J5W857</accession>
<feature type="region of interest" description="Disordered" evidence="1">
    <location>
        <begin position="17"/>
        <end position="39"/>
    </location>
</feature>
<dbReference type="Proteomes" id="UP000036338">
    <property type="component" value="Unassembled WGS sequence"/>
</dbReference>
<sequence length="59" mass="5907">MQAGAAGGGRVEACILPAAGPGRRRGERPGGPLRTGAGAAFARDGTRRPAAAGIVPRRW</sequence>
<comment type="caution">
    <text evidence="2">The sequence shown here is derived from an EMBL/GenBank/DDBJ whole genome shotgun (WGS) entry which is preliminary data.</text>
</comment>
<evidence type="ECO:0000313" key="2">
    <source>
        <dbReference type="EMBL" id="KML47037.1"/>
    </source>
</evidence>
<dbReference type="PATRIC" id="fig|292.27.peg.7764"/>
<evidence type="ECO:0000256" key="1">
    <source>
        <dbReference type="SAM" id="MobiDB-lite"/>
    </source>
</evidence>
<name>A0A0J5W857_BURCE</name>
<dbReference type="EMBL" id="LDWR01000067">
    <property type="protein sequence ID" value="KML47037.1"/>
    <property type="molecule type" value="Genomic_DNA"/>
</dbReference>
<organism evidence="2 3">
    <name type="scientific">Burkholderia cepacia</name>
    <name type="common">Pseudomonas cepacia</name>
    <dbReference type="NCBI Taxonomy" id="292"/>
    <lineage>
        <taxon>Bacteria</taxon>
        <taxon>Pseudomonadati</taxon>
        <taxon>Pseudomonadota</taxon>
        <taxon>Betaproteobacteria</taxon>
        <taxon>Burkholderiales</taxon>
        <taxon>Burkholderiaceae</taxon>
        <taxon>Burkholderia</taxon>
        <taxon>Burkholderia cepacia complex</taxon>
    </lineage>
</organism>
<dbReference type="AlphaFoldDB" id="A0A0J5W857"/>